<dbReference type="EMBL" id="BMKK01000001">
    <property type="protein sequence ID" value="GGD45825.1"/>
    <property type="molecule type" value="Genomic_DNA"/>
</dbReference>
<accession>A0A916YI94</accession>
<evidence type="ECO:0000313" key="1">
    <source>
        <dbReference type="EMBL" id="GGD45825.1"/>
    </source>
</evidence>
<proteinExistence type="predicted"/>
<organism evidence="1 2">
    <name type="scientific">Emticicia aquatilis</name>
    <dbReference type="NCBI Taxonomy" id="1537369"/>
    <lineage>
        <taxon>Bacteria</taxon>
        <taxon>Pseudomonadati</taxon>
        <taxon>Bacteroidota</taxon>
        <taxon>Cytophagia</taxon>
        <taxon>Cytophagales</taxon>
        <taxon>Leadbetterellaceae</taxon>
        <taxon>Emticicia</taxon>
    </lineage>
</organism>
<reference evidence="1" key="2">
    <citation type="submission" date="2020-09" db="EMBL/GenBank/DDBJ databases">
        <authorList>
            <person name="Sun Q."/>
            <person name="Zhou Y."/>
        </authorList>
    </citation>
    <scope>NUCLEOTIDE SEQUENCE</scope>
    <source>
        <strain evidence="1">CGMCC 1.15958</strain>
    </source>
</reference>
<protein>
    <submittedName>
        <fullName evidence="1">Uncharacterized protein</fullName>
    </submittedName>
</protein>
<gene>
    <name evidence="1" type="ORF">GCM10011514_07280</name>
</gene>
<keyword evidence="2" id="KW-1185">Reference proteome</keyword>
<reference evidence="1" key="1">
    <citation type="journal article" date="2014" name="Int. J. Syst. Evol. Microbiol.">
        <title>Complete genome sequence of Corynebacterium casei LMG S-19264T (=DSM 44701T), isolated from a smear-ripened cheese.</title>
        <authorList>
            <consortium name="US DOE Joint Genome Institute (JGI-PGF)"/>
            <person name="Walter F."/>
            <person name="Albersmeier A."/>
            <person name="Kalinowski J."/>
            <person name="Ruckert C."/>
        </authorList>
    </citation>
    <scope>NUCLEOTIDE SEQUENCE</scope>
    <source>
        <strain evidence="1">CGMCC 1.15958</strain>
    </source>
</reference>
<sequence>MVNQKINISLEVSPENALLLSVLIQNGVGGQQSAEKLFSATAKQDLISIGQEIINQITAKTDFDLLRIKNDLLGGIEQN</sequence>
<dbReference type="AlphaFoldDB" id="A0A916YI94"/>
<comment type="caution">
    <text evidence="1">The sequence shown here is derived from an EMBL/GenBank/DDBJ whole genome shotgun (WGS) entry which is preliminary data.</text>
</comment>
<dbReference type="RefSeq" id="WP_188764653.1">
    <property type="nucleotide sequence ID" value="NZ_BMKK01000001.1"/>
</dbReference>
<evidence type="ECO:0000313" key="2">
    <source>
        <dbReference type="Proteomes" id="UP000609064"/>
    </source>
</evidence>
<dbReference type="Proteomes" id="UP000609064">
    <property type="component" value="Unassembled WGS sequence"/>
</dbReference>
<name>A0A916YI94_9BACT</name>